<evidence type="ECO:0000313" key="2">
    <source>
        <dbReference type="Proteomes" id="UP000011205"/>
    </source>
</evidence>
<dbReference type="PATRIC" id="fig|1160705.3.peg.8048"/>
<accession>L8P411</accession>
<protein>
    <submittedName>
        <fullName evidence="1">Uncharacterized protein</fullName>
    </submittedName>
</protein>
<dbReference type="EMBL" id="AMLP01000259">
    <property type="protein sequence ID" value="ELS50924.1"/>
    <property type="molecule type" value="Genomic_DNA"/>
</dbReference>
<organism evidence="1 2">
    <name type="scientific">Streptomyces viridochromogenes Tue57</name>
    <dbReference type="NCBI Taxonomy" id="1160705"/>
    <lineage>
        <taxon>Bacteria</taxon>
        <taxon>Bacillati</taxon>
        <taxon>Actinomycetota</taxon>
        <taxon>Actinomycetes</taxon>
        <taxon>Kitasatosporales</taxon>
        <taxon>Streptomycetaceae</taxon>
        <taxon>Streptomyces</taxon>
    </lineage>
</organism>
<evidence type="ECO:0000313" key="1">
    <source>
        <dbReference type="EMBL" id="ELS50924.1"/>
    </source>
</evidence>
<dbReference type="Proteomes" id="UP000011205">
    <property type="component" value="Unassembled WGS sequence"/>
</dbReference>
<name>L8P411_STRVR</name>
<dbReference type="AlphaFoldDB" id="L8P411"/>
<comment type="caution">
    <text evidence="1">The sequence shown here is derived from an EMBL/GenBank/DDBJ whole genome shotgun (WGS) entry which is preliminary data.</text>
</comment>
<sequence>MWKRGKGARPARRATPLELCDLCAAAFPEDEAVRGYVPDSSAVHPTNDWFDGLRRVTACGDAHFVVLRDTYRRRPFVEEELWAAKITRVLTSGPPVATMEQLGCRTGLYESEIRRAMAWHNEERRQRGQP</sequence>
<gene>
    <name evidence="1" type="ORF">STVIR_8147</name>
</gene>
<proteinExistence type="predicted"/>
<reference evidence="1 2" key="1">
    <citation type="journal article" date="2013" name="Genome Announc.">
        <title>Draft Genome Sequence of Streptomyces viridochromogenes Strain Tu57, Producer of Avilamycin.</title>
        <authorList>
            <person name="Gruning B.A."/>
            <person name="Erxleben A."/>
            <person name="Hahnlein A."/>
            <person name="Gunther S."/>
        </authorList>
    </citation>
    <scope>NUCLEOTIDE SEQUENCE [LARGE SCALE GENOMIC DNA]</scope>
    <source>
        <strain evidence="1 2">Tue57</strain>
    </source>
</reference>
<dbReference type="RefSeq" id="WP_004003611.1">
    <property type="nucleotide sequence ID" value="NZ_AMLP01000259.1"/>
</dbReference>